<keyword evidence="3" id="KW-1185">Reference proteome</keyword>
<dbReference type="AlphaFoldDB" id="L2GX48"/>
<dbReference type="OMA" id="EMATPSY"/>
<gene>
    <name evidence="2" type="ORF">VCUG_00297</name>
</gene>
<reference evidence="3" key="1">
    <citation type="submission" date="2011-03" db="EMBL/GenBank/DDBJ databases">
        <title>The genome sequence of Vavraia culicis strain floridensis.</title>
        <authorList>
            <consortium name="The Broad Institute Genome Sequencing Platform"/>
            <person name="Cuomo C."/>
            <person name="Becnel J."/>
            <person name="Sanscrainte N."/>
            <person name="Young S.K."/>
            <person name="Zeng Q."/>
            <person name="Gargeya S."/>
            <person name="Fitzgerald M."/>
            <person name="Haas B."/>
            <person name="Abouelleil A."/>
            <person name="Alvarado L."/>
            <person name="Arachchi H.M."/>
            <person name="Berlin A."/>
            <person name="Chapman S.B."/>
            <person name="Gearin G."/>
            <person name="Goldberg J."/>
            <person name="Griggs A."/>
            <person name="Gujja S."/>
            <person name="Hansen M."/>
            <person name="Heiman D."/>
            <person name="Howarth C."/>
            <person name="Larimer J."/>
            <person name="Lui A."/>
            <person name="MacDonald P.J.P."/>
            <person name="McCowen C."/>
            <person name="Montmayeur A."/>
            <person name="Murphy C."/>
            <person name="Neiman D."/>
            <person name="Pearson M."/>
            <person name="Priest M."/>
            <person name="Roberts A."/>
            <person name="Saif S."/>
            <person name="Shea T."/>
            <person name="Sisk P."/>
            <person name="Stolte C."/>
            <person name="Sykes S."/>
            <person name="Wortman J."/>
            <person name="Nusbaum C."/>
            <person name="Birren B."/>
        </authorList>
    </citation>
    <scope>NUCLEOTIDE SEQUENCE [LARGE SCALE GENOMIC DNA]</scope>
    <source>
        <strain evidence="3">floridensis</strain>
    </source>
</reference>
<dbReference type="GeneID" id="19878186"/>
<proteinExistence type="predicted"/>
<protein>
    <submittedName>
        <fullName evidence="2">Uncharacterized protein</fullName>
    </submittedName>
</protein>
<dbReference type="Proteomes" id="UP000011081">
    <property type="component" value="Unassembled WGS sequence"/>
</dbReference>
<dbReference type="RefSeq" id="XP_008073316.1">
    <property type="nucleotide sequence ID" value="XM_008075125.1"/>
</dbReference>
<dbReference type="InParanoid" id="L2GX48"/>
<dbReference type="HOGENOM" id="CLU_850426_0_0_1"/>
<feature type="transmembrane region" description="Helical" evidence="1">
    <location>
        <begin position="236"/>
        <end position="255"/>
    </location>
</feature>
<dbReference type="EMBL" id="GL877406">
    <property type="protein sequence ID" value="ELA48256.1"/>
    <property type="molecule type" value="Genomic_DNA"/>
</dbReference>
<keyword evidence="1" id="KW-0812">Transmembrane</keyword>
<keyword evidence="1" id="KW-0472">Membrane</keyword>
<dbReference type="OrthoDB" id="10312507at2759"/>
<sequence length="327" mass="39181">MKIVDRILNHKEKIVKNMSRIKRILFVIATLALFFLIPFKNTVYNKDSGYAHITDLDNVYFDKNVYDEFVKVESLLIFESRPSKSLCETIIVYGRKKDMFFFVRLASSIKKMFCRRKNVKIILSDSHYEMATPSYFCEIHLDFGDKAMVQNNFMRHLSPNSDFFFITSHFFVPRLHFNFSDVLFNEFNYRNVNRVYITMEKDMGSTKRFLTYLRSLFNMDSHLFGTYYYFTLGDLYWGMENFGPFAFFTSFYYFVDIFYRPYQRRQPWTLLYFISPLFSVFFLSDEGVSLSINVAFFFIINFKVGIFFVLLAYLKAAKEVLYSMHIK</sequence>
<keyword evidence="1" id="KW-1133">Transmembrane helix</keyword>
<dbReference type="VEuPathDB" id="MicrosporidiaDB:VCUG_00297"/>
<organism evidence="2 3">
    <name type="scientific">Vavraia culicis (isolate floridensis)</name>
    <name type="common">Microsporidian parasite</name>
    <dbReference type="NCBI Taxonomy" id="948595"/>
    <lineage>
        <taxon>Eukaryota</taxon>
        <taxon>Fungi</taxon>
        <taxon>Fungi incertae sedis</taxon>
        <taxon>Microsporidia</taxon>
        <taxon>Pleistophoridae</taxon>
        <taxon>Vavraia</taxon>
    </lineage>
</organism>
<accession>L2GX48</accession>
<feature type="transmembrane region" description="Helical" evidence="1">
    <location>
        <begin position="290"/>
        <end position="314"/>
    </location>
</feature>
<evidence type="ECO:0000256" key="1">
    <source>
        <dbReference type="SAM" id="Phobius"/>
    </source>
</evidence>
<evidence type="ECO:0000313" key="2">
    <source>
        <dbReference type="EMBL" id="ELA48256.1"/>
    </source>
</evidence>
<feature type="transmembrane region" description="Helical" evidence="1">
    <location>
        <begin position="21"/>
        <end position="39"/>
    </location>
</feature>
<name>L2GX48_VAVCU</name>
<feature type="transmembrane region" description="Helical" evidence="1">
    <location>
        <begin position="267"/>
        <end position="284"/>
    </location>
</feature>
<evidence type="ECO:0000313" key="3">
    <source>
        <dbReference type="Proteomes" id="UP000011081"/>
    </source>
</evidence>